<reference evidence="2" key="1">
    <citation type="submission" date="2021-06" db="EMBL/GenBank/DDBJ databases">
        <authorList>
            <person name="Hodson N. C."/>
            <person name="Mongue J. A."/>
            <person name="Jaron S. K."/>
        </authorList>
    </citation>
    <scope>NUCLEOTIDE SEQUENCE</scope>
</reference>
<sequence length="49" mass="4804">FPGVSQQSALAKPRLNSTGGINGIGGGGAKSPPKKVNSAATENQVNAAR</sequence>
<evidence type="ECO:0000256" key="1">
    <source>
        <dbReference type="SAM" id="MobiDB-lite"/>
    </source>
</evidence>
<comment type="caution">
    <text evidence="2">The sequence shown here is derived from an EMBL/GenBank/DDBJ whole genome shotgun (WGS) entry which is preliminary data.</text>
</comment>
<name>A0A8J2KAT1_9HEXA</name>
<protein>
    <submittedName>
        <fullName evidence="2">Uncharacterized protein</fullName>
    </submittedName>
</protein>
<gene>
    <name evidence="2" type="ORF">AFUS01_LOCUS24933</name>
</gene>
<feature type="compositionally biased region" description="Polar residues" evidence="1">
    <location>
        <begin position="38"/>
        <end position="49"/>
    </location>
</feature>
<feature type="compositionally biased region" description="Gly residues" evidence="1">
    <location>
        <begin position="20"/>
        <end position="29"/>
    </location>
</feature>
<feature type="non-terminal residue" evidence="2">
    <location>
        <position position="49"/>
    </location>
</feature>
<proteinExistence type="predicted"/>
<feature type="region of interest" description="Disordered" evidence="1">
    <location>
        <begin position="1"/>
        <end position="49"/>
    </location>
</feature>
<organism evidence="2 3">
    <name type="scientific">Allacma fusca</name>
    <dbReference type="NCBI Taxonomy" id="39272"/>
    <lineage>
        <taxon>Eukaryota</taxon>
        <taxon>Metazoa</taxon>
        <taxon>Ecdysozoa</taxon>
        <taxon>Arthropoda</taxon>
        <taxon>Hexapoda</taxon>
        <taxon>Collembola</taxon>
        <taxon>Symphypleona</taxon>
        <taxon>Sminthuridae</taxon>
        <taxon>Allacma</taxon>
    </lineage>
</organism>
<evidence type="ECO:0000313" key="3">
    <source>
        <dbReference type="Proteomes" id="UP000708208"/>
    </source>
</evidence>
<dbReference type="Proteomes" id="UP000708208">
    <property type="component" value="Unassembled WGS sequence"/>
</dbReference>
<dbReference type="EMBL" id="CAJVCH010316341">
    <property type="protein sequence ID" value="CAG7786361.1"/>
    <property type="molecule type" value="Genomic_DNA"/>
</dbReference>
<keyword evidence="3" id="KW-1185">Reference proteome</keyword>
<dbReference type="AlphaFoldDB" id="A0A8J2KAT1"/>
<accession>A0A8J2KAT1</accession>
<evidence type="ECO:0000313" key="2">
    <source>
        <dbReference type="EMBL" id="CAG7786361.1"/>
    </source>
</evidence>
<feature type="non-terminal residue" evidence="2">
    <location>
        <position position="1"/>
    </location>
</feature>